<dbReference type="EMBL" id="JBHFEH010000044">
    <property type="protein sequence ID" value="KAL2050692.1"/>
    <property type="molecule type" value="Genomic_DNA"/>
</dbReference>
<dbReference type="InterPro" id="IPR036291">
    <property type="entry name" value="NAD(P)-bd_dom_sf"/>
</dbReference>
<dbReference type="Gene3D" id="3.90.180.10">
    <property type="entry name" value="Medium-chain alcohol dehydrogenases, catalytic domain"/>
    <property type="match status" value="1"/>
</dbReference>
<gene>
    <name evidence="4" type="ORF">ABVK25_009079</name>
</gene>
<dbReference type="CDD" id="cd08249">
    <property type="entry name" value="enoyl_reductase_like"/>
    <property type="match status" value="1"/>
</dbReference>
<dbReference type="InterPro" id="IPR047122">
    <property type="entry name" value="Trans-enoyl_RdTase-like"/>
</dbReference>
<dbReference type="InterPro" id="IPR020843">
    <property type="entry name" value="ER"/>
</dbReference>
<dbReference type="InterPro" id="IPR013154">
    <property type="entry name" value="ADH-like_N"/>
</dbReference>
<dbReference type="Proteomes" id="UP001590951">
    <property type="component" value="Unassembled WGS sequence"/>
</dbReference>
<reference evidence="4 5" key="1">
    <citation type="submission" date="2024-09" db="EMBL/GenBank/DDBJ databases">
        <title>Rethinking Asexuality: The Enigmatic Case of Functional Sexual Genes in Lepraria (Stereocaulaceae).</title>
        <authorList>
            <person name="Doellman M."/>
            <person name="Sun Y."/>
            <person name="Barcenas-Pena A."/>
            <person name="Lumbsch H.T."/>
            <person name="Grewe F."/>
        </authorList>
    </citation>
    <scope>NUCLEOTIDE SEQUENCE [LARGE SCALE GENOMIC DNA]</scope>
    <source>
        <strain evidence="4 5">Grewe 0041</strain>
    </source>
</reference>
<dbReference type="SMART" id="SM00829">
    <property type="entry name" value="PKS_ER"/>
    <property type="match status" value="1"/>
</dbReference>
<dbReference type="SUPFAM" id="SSF50129">
    <property type="entry name" value="GroES-like"/>
    <property type="match status" value="1"/>
</dbReference>
<keyword evidence="2" id="KW-0560">Oxidoreductase</keyword>
<keyword evidence="5" id="KW-1185">Reference proteome</keyword>
<dbReference type="Gene3D" id="3.40.50.720">
    <property type="entry name" value="NAD(P)-binding Rossmann-like Domain"/>
    <property type="match status" value="1"/>
</dbReference>
<evidence type="ECO:0000256" key="1">
    <source>
        <dbReference type="ARBA" id="ARBA00008072"/>
    </source>
</evidence>
<dbReference type="Pfam" id="PF08240">
    <property type="entry name" value="ADH_N"/>
    <property type="match status" value="1"/>
</dbReference>
<evidence type="ECO:0000256" key="2">
    <source>
        <dbReference type="ARBA" id="ARBA00023002"/>
    </source>
</evidence>
<dbReference type="SUPFAM" id="SSF51735">
    <property type="entry name" value="NAD(P)-binding Rossmann-fold domains"/>
    <property type="match status" value="1"/>
</dbReference>
<dbReference type="PANTHER" id="PTHR45348">
    <property type="entry name" value="HYPOTHETICAL OXIDOREDUCTASE (EUROFUNG)"/>
    <property type="match status" value="1"/>
</dbReference>
<protein>
    <recommendedName>
        <fullName evidence="3">Enoyl reductase (ER) domain-containing protein</fullName>
    </recommendedName>
</protein>
<comment type="similarity">
    <text evidence="1">Belongs to the zinc-containing alcohol dehydrogenase family.</text>
</comment>
<name>A0ABR4AYF2_9LECA</name>
<accession>A0ABR4AYF2</accession>
<comment type="caution">
    <text evidence="4">The sequence shown here is derived from an EMBL/GenBank/DDBJ whole genome shotgun (WGS) entry which is preliminary data.</text>
</comment>
<sequence>MKEVIVHPFPELHTTIHDVPIPNPAPGEIVIRVFVAGSNVKDWAHLQSLHLSLNSGDDIAGTIHALGDGVSEFKIGDRVAAMHRMLKPGGAYAEFAVAPASTTLLLPEKTSFEEAATMPLIVLTAALTLFRRQHFPPPWAPMPASSSPAPSSSPLRVYGRQFLPPSWSPLLPYSLPRPTPLIIYGASSALGSFPIKLAKASNIHPIIAIAGGSHAYVDTLLDASRGDKLVDYRNGVEKMKEEVNTALNGLVARNAVDCISAKGTWVALTQLVDPKGAIVSVVSGVNRYDESEIPEGVKVLYTYVGTVHDGAYLPAMPCQPVNKEEVRGDVEWAGRFVRYLSGILGGGRVVGILLWLFLMGWRGVEGGLRGLKNGEARGRKYVYRVWGGDGGGMNERQ</sequence>
<evidence type="ECO:0000259" key="3">
    <source>
        <dbReference type="SMART" id="SM00829"/>
    </source>
</evidence>
<proteinExistence type="inferred from homology"/>
<dbReference type="InterPro" id="IPR011032">
    <property type="entry name" value="GroES-like_sf"/>
</dbReference>
<dbReference type="PANTHER" id="PTHR45348:SF5">
    <property type="entry name" value="OXIDOREDUCTASE, PUTATIVE (AFU_ORTHOLOGUE AFUA_8G01420)-RELATED"/>
    <property type="match status" value="1"/>
</dbReference>
<evidence type="ECO:0000313" key="4">
    <source>
        <dbReference type="EMBL" id="KAL2050692.1"/>
    </source>
</evidence>
<feature type="domain" description="Enoyl reductase (ER)" evidence="3">
    <location>
        <begin position="7"/>
        <end position="300"/>
    </location>
</feature>
<organism evidence="4 5">
    <name type="scientific">Lepraria finkii</name>
    <dbReference type="NCBI Taxonomy" id="1340010"/>
    <lineage>
        <taxon>Eukaryota</taxon>
        <taxon>Fungi</taxon>
        <taxon>Dikarya</taxon>
        <taxon>Ascomycota</taxon>
        <taxon>Pezizomycotina</taxon>
        <taxon>Lecanoromycetes</taxon>
        <taxon>OSLEUM clade</taxon>
        <taxon>Lecanoromycetidae</taxon>
        <taxon>Lecanorales</taxon>
        <taxon>Lecanorineae</taxon>
        <taxon>Stereocaulaceae</taxon>
        <taxon>Lepraria</taxon>
    </lineage>
</organism>
<evidence type="ECO:0000313" key="5">
    <source>
        <dbReference type="Proteomes" id="UP001590951"/>
    </source>
</evidence>